<dbReference type="PANTHER" id="PTHR48090">
    <property type="entry name" value="UNDECAPRENYL-PHOSPHATE 4-DEOXY-4-FORMAMIDO-L-ARABINOSE TRANSFERASE-RELATED"/>
    <property type="match status" value="1"/>
</dbReference>
<protein>
    <recommendedName>
        <fullName evidence="2">Glycosyltransferase 2-like domain-containing protein</fullName>
    </recommendedName>
</protein>
<dbReference type="Pfam" id="PF00535">
    <property type="entry name" value="Glycos_transf_2"/>
    <property type="match status" value="1"/>
</dbReference>
<reference evidence="3 4" key="1">
    <citation type="submission" date="2014-12" db="EMBL/GenBank/DDBJ databases">
        <title>Comparative genomics of the lactic acid bacteria isolated from the honey bee gut.</title>
        <authorList>
            <person name="Ellegaard K.M."/>
            <person name="Tamarit D."/>
            <person name="Javelind E."/>
            <person name="Olofsson T."/>
            <person name="Andersson S.G."/>
            <person name="Vasquez A."/>
        </authorList>
    </citation>
    <scope>NUCLEOTIDE SEQUENCE [LARGE SCALE GENOMIC DNA]</scope>
    <source>
        <strain evidence="3 4">Bin2</strain>
    </source>
</reference>
<evidence type="ECO:0000313" key="3">
    <source>
        <dbReference type="EMBL" id="KJY52506.1"/>
    </source>
</evidence>
<dbReference type="AlphaFoldDB" id="A0A0F4L4K7"/>
<evidence type="ECO:0000256" key="1">
    <source>
        <dbReference type="ARBA" id="ARBA00006739"/>
    </source>
</evidence>
<dbReference type="Gene3D" id="3.90.550.10">
    <property type="entry name" value="Spore Coat Polysaccharide Biosynthesis Protein SpsA, Chain A"/>
    <property type="match status" value="1"/>
</dbReference>
<proteinExistence type="inferred from homology"/>
<accession>A0A0F4L4K7</accession>
<dbReference type="PATRIC" id="fig|1684.4.peg.217"/>
<dbReference type="PANTHER" id="PTHR48090:SF7">
    <property type="entry name" value="RFBJ PROTEIN"/>
    <property type="match status" value="1"/>
</dbReference>
<comment type="similarity">
    <text evidence="1">Belongs to the glycosyltransferase 2 family.</text>
</comment>
<dbReference type="InterPro" id="IPR029044">
    <property type="entry name" value="Nucleotide-diphossugar_trans"/>
</dbReference>
<evidence type="ECO:0000259" key="2">
    <source>
        <dbReference type="Pfam" id="PF00535"/>
    </source>
</evidence>
<dbReference type="OrthoDB" id="9797819at2"/>
<dbReference type="EMBL" id="JWME01000004">
    <property type="protein sequence ID" value="KJY52506.1"/>
    <property type="molecule type" value="Genomic_DNA"/>
</dbReference>
<organism evidence="3 4">
    <name type="scientific">Bifidobacterium asteroides</name>
    <dbReference type="NCBI Taxonomy" id="1684"/>
    <lineage>
        <taxon>Bacteria</taxon>
        <taxon>Bacillati</taxon>
        <taxon>Actinomycetota</taxon>
        <taxon>Actinomycetes</taxon>
        <taxon>Bifidobacteriales</taxon>
        <taxon>Bifidobacteriaceae</taxon>
        <taxon>Bifidobacterium</taxon>
    </lineage>
</organism>
<name>A0A0F4L4K7_9BIFI</name>
<dbReference type="Proteomes" id="UP000033648">
    <property type="component" value="Unassembled WGS sequence"/>
</dbReference>
<evidence type="ECO:0000313" key="4">
    <source>
        <dbReference type="Proteomes" id="UP000033648"/>
    </source>
</evidence>
<dbReference type="InterPro" id="IPR050256">
    <property type="entry name" value="Glycosyltransferase_2"/>
</dbReference>
<dbReference type="CDD" id="cd04179">
    <property type="entry name" value="DPM_DPG-synthase_like"/>
    <property type="match status" value="1"/>
</dbReference>
<feature type="domain" description="Glycosyltransferase 2-like" evidence="2">
    <location>
        <begin position="8"/>
        <end position="166"/>
    </location>
</feature>
<sequence>MLYGLTISLVMPCRNEAKHLARMVAAIPDFYDEIICVSNKSTDNTVAIGRQLEKLYPRFHLLVDNRVVSGIGYGFAHMTGISRAKSSIIVCADSDGTYPIEDLPRILGIMKDRSLVFASCSRYPDKNIPFTLQLGVKVLNLEIFFLYAIIIHDSLSGMWVFERSVVPSLHLTEGDWNLSPQIKLNAHKYLGDRFGEIKVTQRTRLGETKQSYVKTGLGHLKWIFKNRFTQRGGIQSAD</sequence>
<comment type="caution">
    <text evidence="3">The sequence shown here is derived from an EMBL/GenBank/DDBJ whole genome shotgun (WGS) entry which is preliminary data.</text>
</comment>
<gene>
    <name evidence="3" type="ORF">JF69_01990</name>
</gene>
<dbReference type="SUPFAM" id="SSF53448">
    <property type="entry name" value="Nucleotide-diphospho-sugar transferases"/>
    <property type="match status" value="1"/>
</dbReference>
<dbReference type="InterPro" id="IPR001173">
    <property type="entry name" value="Glyco_trans_2-like"/>
</dbReference>